<keyword evidence="7" id="KW-0804">Transcription</keyword>
<organism evidence="12 13">
    <name type="scientific">Wickerhamomyces pijperi</name>
    <name type="common">Yeast</name>
    <name type="synonym">Pichia pijperi</name>
    <dbReference type="NCBI Taxonomy" id="599730"/>
    <lineage>
        <taxon>Eukaryota</taxon>
        <taxon>Fungi</taxon>
        <taxon>Dikarya</taxon>
        <taxon>Ascomycota</taxon>
        <taxon>Saccharomycotina</taxon>
        <taxon>Saccharomycetes</taxon>
        <taxon>Phaffomycetales</taxon>
        <taxon>Wickerhamomycetaceae</taxon>
        <taxon>Wickerhamomyces</taxon>
    </lineage>
</organism>
<evidence type="ECO:0000256" key="6">
    <source>
        <dbReference type="ARBA" id="ARBA00023015"/>
    </source>
</evidence>
<feature type="region of interest" description="Disordered" evidence="10">
    <location>
        <begin position="771"/>
        <end position="833"/>
    </location>
</feature>
<dbReference type="PANTHER" id="PTHR46179:SF13">
    <property type="entry name" value="C2H2-TYPE DOMAIN-CONTAINING PROTEIN"/>
    <property type="match status" value="1"/>
</dbReference>
<evidence type="ECO:0000256" key="7">
    <source>
        <dbReference type="ARBA" id="ARBA00023163"/>
    </source>
</evidence>
<keyword evidence="4 9" id="KW-0863">Zinc-finger</keyword>
<comment type="subcellular location">
    <subcellularLocation>
        <location evidence="1">Nucleus</location>
    </subcellularLocation>
</comment>
<feature type="compositionally biased region" description="Basic residues" evidence="10">
    <location>
        <begin position="415"/>
        <end position="430"/>
    </location>
</feature>
<keyword evidence="2" id="KW-0479">Metal-binding</keyword>
<feature type="region of interest" description="Disordered" evidence="10">
    <location>
        <begin position="512"/>
        <end position="563"/>
    </location>
</feature>
<dbReference type="PANTHER" id="PTHR46179">
    <property type="entry name" value="ZINC FINGER PROTEIN"/>
    <property type="match status" value="1"/>
</dbReference>
<feature type="compositionally biased region" description="Low complexity" evidence="10">
    <location>
        <begin position="777"/>
        <end position="792"/>
    </location>
</feature>
<evidence type="ECO:0000313" key="13">
    <source>
        <dbReference type="Proteomes" id="UP000774326"/>
    </source>
</evidence>
<evidence type="ECO:0000256" key="2">
    <source>
        <dbReference type="ARBA" id="ARBA00022723"/>
    </source>
</evidence>
<feature type="region of interest" description="Disordered" evidence="10">
    <location>
        <begin position="887"/>
        <end position="907"/>
    </location>
</feature>
<feature type="compositionally biased region" description="Low complexity" evidence="10">
    <location>
        <begin position="335"/>
        <end position="347"/>
    </location>
</feature>
<dbReference type="SUPFAM" id="SSF57667">
    <property type="entry name" value="beta-beta-alpha zinc fingers"/>
    <property type="match status" value="1"/>
</dbReference>
<dbReference type="GO" id="GO:0008270">
    <property type="term" value="F:zinc ion binding"/>
    <property type="evidence" value="ECO:0007669"/>
    <property type="project" value="UniProtKB-KW"/>
</dbReference>
<feature type="compositionally biased region" description="Low complexity" evidence="10">
    <location>
        <begin position="743"/>
        <end position="759"/>
    </location>
</feature>
<dbReference type="InterPro" id="IPR013087">
    <property type="entry name" value="Znf_C2H2_type"/>
</dbReference>
<feature type="compositionally biased region" description="Basic and acidic residues" evidence="10">
    <location>
        <begin position="44"/>
        <end position="59"/>
    </location>
</feature>
<evidence type="ECO:0000313" key="12">
    <source>
        <dbReference type="EMBL" id="KAH3687207.1"/>
    </source>
</evidence>
<evidence type="ECO:0000256" key="4">
    <source>
        <dbReference type="ARBA" id="ARBA00022771"/>
    </source>
</evidence>
<feature type="compositionally biased region" description="Polar residues" evidence="10">
    <location>
        <begin position="954"/>
        <end position="981"/>
    </location>
</feature>
<comment type="caution">
    <text evidence="12">The sequence shown here is derived from an EMBL/GenBank/DDBJ whole genome shotgun (WGS) entry which is preliminary data.</text>
</comment>
<proteinExistence type="predicted"/>
<feature type="compositionally biased region" description="Low complexity" evidence="10">
    <location>
        <begin position="1227"/>
        <end position="1238"/>
    </location>
</feature>
<dbReference type="PROSITE" id="PS00028">
    <property type="entry name" value="ZINC_FINGER_C2H2_1"/>
    <property type="match status" value="2"/>
</dbReference>
<gene>
    <name evidence="12" type="ORF">WICPIJ_001802</name>
</gene>
<feature type="compositionally biased region" description="Low complexity" evidence="10">
    <location>
        <begin position="1281"/>
        <end position="1309"/>
    </location>
</feature>
<feature type="region of interest" description="Disordered" evidence="10">
    <location>
        <begin position="739"/>
        <end position="759"/>
    </location>
</feature>
<feature type="region of interest" description="Disordered" evidence="10">
    <location>
        <begin position="1164"/>
        <end position="1195"/>
    </location>
</feature>
<evidence type="ECO:0000259" key="11">
    <source>
        <dbReference type="PROSITE" id="PS50157"/>
    </source>
</evidence>
<dbReference type="SMART" id="SM00355">
    <property type="entry name" value="ZnF_C2H2"/>
    <property type="match status" value="2"/>
</dbReference>
<dbReference type="EMBL" id="JAEUBG010000928">
    <property type="protein sequence ID" value="KAH3687207.1"/>
    <property type="molecule type" value="Genomic_DNA"/>
</dbReference>
<feature type="region of interest" description="Disordered" evidence="10">
    <location>
        <begin position="1020"/>
        <end position="1053"/>
    </location>
</feature>
<dbReference type="FunFam" id="3.30.160.60:FF:001102">
    <property type="entry name" value="Transcription factor IIIA"/>
    <property type="match status" value="1"/>
</dbReference>
<feature type="domain" description="C2H2-type" evidence="11">
    <location>
        <begin position="1097"/>
        <end position="1121"/>
    </location>
</feature>
<accession>A0A9P8QCT8</accession>
<keyword evidence="6" id="KW-0805">Transcription regulation</keyword>
<evidence type="ECO:0000256" key="10">
    <source>
        <dbReference type="SAM" id="MobiDB-lite"/>
    </source>
</evidence>
<feature type="compositionally biased region" description="Low complexity" evidence="10">
    <location>
        <begin position="926"/>
        <end position="939"/>
    </location>
</feature>
<dbReference type="FunFam" id="3.30.160.60:FF:001752">
    <property type="entry name" value="Transcriptional factor SWI5"/>
    <property type="match status" value="1"/>
</dbReference>
<feature type="compositionally biased region" description="Polar residues" evidence="10">
    <location>
        <begin position="806"/>
        <end position="833"/>
    </location>
</feature>
<keyword evidence="13" id="KW-1185">Reference proteome</keyword>
<evidence type="ECO:0000256" key="8">
    <source>
        <dbReference type="ARBA" id="ARBA00023242"/>
    </source>
</evidence>
<evidence type="ECO:0000256" key="3">
    <source>
        <dbReference type="ARBA" id="ARBA00022737"/>
    </source>
</evidence>
<feature type="compositionally biased region" description="Polar residues" evidence="10">
    <location>
        <begin position="261"/>
        <end position="282"/>
    </location>
</feature>
<dbReference type="GO" id="GO:0005634">
    <property type="term" value="C:nucleus"/>
    <property type="evidence" value="ECO:0007669"/>
    <property type="project" value="UniProtKB-SubCell"/>
</dbReference>
<reference evidence="12" key="1">
    <citation type="journal article" date="2021" name="Open Biol.">
        <title>Shared evolutionary footprints suggest mitochondrial oxidative damage underlies multiple complex I losses in fungi.</title>
        <authorList>
            <person name="Schikora-Tamarit M.A."/>
            <person name="Marcet-Houben M."/>
            <person name="Nosek J."/>
            <person name="Gabaldon T."/>
        </authorList>
    </citation>
    <scope>NUCLEOTIDE SEQUENCE</scope>
    <source>
        <strain evidence="12">CBS2887</strain>
    </source>
</reference>
<feature type="region of interest" description="Disordered" evidence="10">
    <location>
        <begin position="1212"/>
        <end position="1246"/>
    </location>
</feature>
<feature type="compositionally biased region" description="Polar residues" evidence="10">
    <location>
        <begin position="360"/>
        <end position="400"/>
    </location>
</feature>
<feature type="region of interest" description="Disordered" evidence="10">
    <location>
        <begin position="1258"/>
        <end position="1340"/>
    </location>
</feature>
<dbReference type="GO" id="GO:0045944">
    <property type="term" value="P:positive regulation of transcription by RNA polymerase II"/>
    <property type="evidence" value="ECO:0007669"/>
    <property type="project" value="UniProtKB-ARBA"/>
</dbReference>
<dbReference type="InterPro" id="IPR036236">
    <property type="entry name" value="Znf_C2H2_sf"/>
</dbReference>
<dbReference type="PROSITE" id="PS50157">
    <property type="entry name" value="ZINC_FINGER_C2H2_2"/>
    <property type="match status" value="2"/>
</dbReference>
<protein>
    <recommendedName>
        <fullName evidence="11">C2H2-type domain-containing protein</fullName>
    </recommendedName>
</protein>
<feature type="compositionally biased region" description="Low complexity" evidence="10">
    <location>
        <begin position="1329"/>
        <end position="1340"/>
    </location>
</feature>
<feature type="compositionally biased region" description="Low complexity" evidence="10">
    <location>
        <begin position="892"/>
        <end position="907"/>
    </location>
</feature>
<sequence length="1353" mass="148056">MNVADDWLIESPEDSYSPGPFHDQLSYNKVSSSSQQQQYYDNPFLDHHNGSHADQMPSHEDYKTVDDFLTQTLNDLDIPLDPNMSTEKYQHGHTLANGVTGQEEDYYEDMNMSINGISVSNMNTPVKKQHNKGKASGTAIFGFLRHNKTLSIPVSHGAGNGNLMFKGQNEEESQQEDHDPTPPAVNMQEVDEDEEEEDDDDDEANDSTFPRFGLSSQPQPNLGEDHDPTPPAVNMQEVDEDEDEEDDDDEANDSTFPRFGLSSQPQPNLAPSSSSSEPQHTTLMGLKSPTVPREKILTAKNDFIIPSKKDPNSYKFPPSPTATVSESELTPALIQSKQSQDQQQRQQQQKRRGSDYYQPPQHNLNGSSGGQTVNLSSLTPTLQPSNSSKSAANMYQTPHSSPVKYQDPSSTVKRTITKKKSVKSLKRKEAKKTVEVSLEYLKKLESIIKEAQGKDVDIGIEGLREADAEEDEDENNDEEEHQDDEQEEEEEEESYEGQDQVESFPVHLNDEGQEHEDIQRRSSVFSHQSSMNSPIVQVPTSSRPQSSYSSPLKPKSSNTNANNSNNMMNMNVNMNMGLGLGLFRPQSSNSTLSHQPTPPLANIPQFSYTDSTAATSAATASNGPGYALNPMNNGMQGTNFYGNALFGQQYGMQQFPQHQQPMAYFGYQPQFYGLTLQQQQQLAMAQFGGFGQGANHQVMQYPPMGQFQTNANVNTKTSNHVNPVSIQNSVGLGLRYDSQRRASQTQYSPSSKQQQPAQQSIPVLQPLDLQPPALTATSTGSESSPSQSSQSPILNPKESDPDDSMEQFNTKTPSPTLISQATFPNLDGSSVSPNRKKLQQLAMAQFGGFGQGANHQVMQYPPMGQFQTSANVNTNTSVGLGLRYDSQRRASQKQYSPSSKQQQPAQQSIPVLQPLDLQPPALTATSTGSESSPSRSSQSPILNPKESDPDDSVEQFNTKTPSPTLISQATFPNLDGSSVSPNRKKLQPPAQGTKGDLSWTPIIVNDSSFPNPASSATAAAAAVGSNAGEPDMLGGSPSKKKPGEKISTLPPGQIDNYYTGPDVNKLYHCTFRNCDKTFTRRFNVRSHVQTHLCDRPFVCDYPGCMKSFVRHHDLTRHKKSHEEFVHSCECGKKFSRVDALVKHKERVLCVGGVGGRSGVISRGSSVRAHDVEDQTAVSRSPTKSPIKKKQSSTGIMAQQTMKMISFNDKLNNDGLNKYGKPTPPPASATGSAASVSTTEKMKKKNELKVMQRLEHDILRSTNSINNSNDHKSMVPPIMKIQPTSSSSSSTSTSGTTATASVPTSTQPSQNLNSNSSITPDVPVNINYNTTSTSDVDGSGSHHVYMGGFGSYES</sequence>
<dbReference type="Proteomes" id="UP000774326">
    <property type="component" value="Unassembled WGS sequence"/>
</dbReference>
<evidence type="ECO:0000256" key="5">
    <source>
        <dbReference type="ARBA" id="ARBA00022833"/>
    </source>
</evidence>
<dbReference type="OrthoDB" id="3437960at2759"/>
<dbReference type="InterPro" id="IPR051061">
    <property type="entry name" value="Zinc_finger_trans_reg"/>
</dbReference>
<feature type="region of interest" description="Disordered" evidence="10">
    <location>
        <begin position="1"/>
        <end position="59"/>
    </location>
</feature>
<evidence type="ECO:0000256" key="9">
    <source>
        <dbReference type="PROSITE-ProRule" id="PRU00042"/>
    </source>
</evidence>
<feature type="region of interest" description="Disordered" evidence="10">
    <location>
        <begin position="919"/>
        <end position="999"/>
    </location>
</feature>
<feature type="compositionally biased region" description="Acidic residues" evidence="10">
    <location>
        <begin position="189"/>
        <end position="205"/>
    </location>
</feature>
<feature type="compositionally biased region" description="Low complexity" evidence="10">
    <location>
        <begin position="539"/>
        <end position="563"/>
    </location>
</feature>
<feature type="domain" description="C2H2-type" evidence="11">
    <location>
        <begin position="1067"/>
        <end position="1096"/>
    </location>
</feature>
<feature type="compositionally biased region" description="Acidic residues" evidence="10">
    <location>
        <begin position="467"/>
        <end position="496"/>
    </location>
</feature>
<feature type="compositionally biased region" description="Basic and acidic residues" evidence="10">
    <location>
        <begin position="451"/>
        <end position="466"/>
    </location>
</feature>
<name>A0A9P8QCT8_WICPI</name>
<feature type="compositionally biased region" description="Polar residues" evidence="10">
    <location>
        <begin position="521"/>
        <end position="535"/>
    </location>
</feature>
<keyword evidence="8" id="KW-0539">Nucleus</keyword>
<dbReference type="Gene3D" id="3.30.160.60">
    <property type="entry name" value="Classic Zinc Finger"/>
    <property type="match status" value="2"/>
</dbReference>
<evidence type="ECO:0000256" key="1">
    <source>
        <dbReference type="ARBA" id="ARBA00004123"/>
    </source>
</evidence>
<feature type="region of interest" description="Disordered" evidence="10">
    <location>
        <begin position="152"/>
        <end position="432"/>
    </location>
</feature>
<keyword evidence="5" id="KW-0862">Zinc</keyword>
<reference evidence="12" key="2">
    <citation type="submission" date="2021-01" db="EMBL/GenBank/DDBJ databases">
        <authorList>
            <person name="Schikora-Tamarit M.A."/>
        </authorList>
    </citation>
    <scope>NUCLEOTIDE SEQUENCE</scope>
    <source>
        <strain evidence="12">CBS2887</strain>
    </source>
</reference>
<feature type="compositionally biased region" description="Acidic residues" evidence="10">
    <location>
        <begin position="237"/>
        <end position="252"/>
    </location>
</feature>
<feature type="region of interest" description="Disordered" evidence="10">
    <location>
        <begin position="451"/>
        <end position="500"/>
    </location>
</feature>
<keyword evidence="3" id="KW-0677">Repeat</keyword>